<dbReference type="AlphaFoldDB" id="A0A6M6E2X8"/>
<dbReference type="Proteomes" id="UP000501076">
    <property type="component" value="Plasmid pFDU301C"/>
</dbReference>
<accession>A0A6M6E2X8</accession>
<dbReference type="RefSeq" id="WP_171779274.1">
    <property type="nucleotide sequence ID" value="NZ_CP045275.1"/>
</dbReference>
<geneLocation type="plasmid" evidence="3">
    <name>pfdu301c</name>
</geneLocation>
<keyword evidence="2" id="KW-0614">Plasmid</keyword>
<sequence length="61" mass="6458">MDNRSLGLILVSTGTIFLILTLTLHMAGLLYGVILGSSILLNVLGSGILMKFVADQKLANL</sequence>
<keyword evidence="1" id="KW-0472">Membrane</keyword>
<evidence type="ECO:0000256" key="1">
    <source>
        <dbReference type="SAM" id="Phobius"/>
    </source>
</evidence>
<dbReference type="EMBL" id="CP045275">
    <property type="protein sequence ID" value="QJX81302.1"/>
    <property type="molecule type" value="Genomic_DNA"/>
</dbReference>
<name>A0A6M6E2X8_PRIMG</name>
<feature type="transmembrane region" description="Helical" evidence="1">
    <location>
        <begin position="33"/>
        <end position="54"/>
    </location>
</feature>
<gene>
    <name evidence="2" type="ORF">FDZ14_34940</name>
</gene>
<organism evidence="2 3">
    <name type="scientific">Priestia megaterium</name>
    <name type="common">Bacillus megaterium</name>
    <dbReference type="NCBI Taxonomy" id="1404"/>
    <lineage>
        <taxon>Bacteria</taxon>
        <taxon>Bacillati</taxon>
        <taxon>Bacillota</taxon>
        <taxon>Bacilli</taxon>
        <taxon>Bacillales</taxon>
        <taxon>Bacillaceae</taxon>
        <taxon>Priestia</taxon>
    </lineage>
</organism>
<evidence type="ECO:0000313" key="2">
    <source>
        <dbReference type="EMBL" id="QJX81302.1"/>
    </source>
</evidence>
<proteinExistence type="predicted"/>
<keyword evidence="1" id="KW-0812">Transmembrane</keyword>
<reference evidence="2 3" key="1">
    <citation type="submission" date="2019-10" db="EMBL/GenBank/DDBJ databases">
        <title>Complete genome sequences for adaption low water activity.</title>
        <authorList>
            <person name="Zhao L."/>
            <person name="Zhong J."/>
        </authorList>
    </citation>
    <scope>NUCLEOTIDE SEQUENCE [LARGE SCALE GENOMIC DNA]</scope>
    <source>
        <strain evidence="2 3">FDU301</strain>
        <plasmid evidence="3">pfdu301c</plasmid>
    </source>
</reference>
<feature type="transmembrane region" description="Helical" evidence="1">
    <location>
        <begin position="7"/>
        <end position="27"/>
    </location>
</feature>
<protein>
    <submittedName>
        <fullName evidence="2">Uncharacterized protein</fullName>
    </submittedName>
</protein>
<keyword evidence="1" id="KW-1133">Transmembrane helix</keyword>
<evidence type="ECO:0000313" key="3">
    <source>
        <dbReference type="Proteomes" id="UP000501076"/>
    </source>
</evidence>